<keyword evidence="8" id="KW-1185">Reference proteome</keyword>
<evidence type="ECO:0000256" key="4">
    <source>
        <dbReference type="ARBA" id="ARBA00022989"/>
    </source>
</evidence>
<dbReference type="InterPro" id="IPR051611">
    <property type="entry name" value="ECF_transporter_component"/>
</dbReference>
<dbReference type="AlphaFoldDB" id="A0A1I4B4S0"/>
<evidence type="ECO:0000256" key="1">
    <source>
        <dbReference type="ARBA" id="ARBA00004651"/>
    </source>
</evidence>
<dbReference type="PANTHER" id="PTHR34857:SF2">
    <property type="entry name" value="SLL0384 PROTEIN"/>
    <property type="match status" value="1"/>
</dbReference>
<gene>
    <name evidence="7" type="ORF">SAMN04487950_0285</name>
</gene>
<organism evidence="7 8">
    <name type="scientific">Halogranum rubrum</name>
    <dbReference type="NCBI Taxonomy" id="553466"/>
    <lineage>
        <taxon>Archaea</taxon>
        <taxon>Methanobacteriati</taxon>
        <taxon>Methanobacteriota</taxon>
        <taxon>Stenosarchaea group</taxon>
        <taxon>Halobacteria</taxon>
        <taxon>Halobacteriales</taxon>
        <taxon>Haloferacaceae</taxon>
    </lineage>
</organism>
<comment type="subcellular location">
    <subcellularLocation>
        <location evidence="1">Cell membrane</location>
        <topology evidence="1">Multi-pass membrane protein</topology>
    </subcellularLocation>
</comment>
<dbReference type="STRING" id="553466.SAMN04487950_0285"/>
<evidence type="ECO:0000256" key="3">
    <source>
        <dbReference type="ARBA" id="ARBA00022692"/>
    </source>
</evidence>
<evidence type="ECO:0000256" key="6">
    <source>
        <dbReference type="SAM" id="Phobius"/>
    </source>
</evidence>
<feature type="transmembrane region" description="Helical" evidence="6">
    <location>
        <begin position="83"/>
        <end position="103"/>
    </location>
</feature>
<dbReference type="CDD" id="cd16914">
    <property type="entry name" value="EcfT"/>
    <property type="match status" value="1"/>
</dbReference>
<sequence>MTRGRVLDRTTAELGAHARLLLLGESYPARDGFLQRVDPTLKLVGVTAVVVTAVATRDLLTLLALLVAAFGLARLSSIPLRVLVARVWLPPVLAFVVVAPRLVLTPGTPVLTLGPLSPTEAGAAYVATFVARVAACVALLSLVLLTTRFSDLLAALRRLRVPTLLVGIVAVTYRYLLVFFAELQRLVVARRARTVHDRRVSLRESWRASGTLLGTFFVRTLERSERVQMAAAARGGGRRAIDVGGAHRTVSRRRSNVAFATLALLAIVGMVVVA</sequence>
<dbReference type="NCBIfam" id="TIGR02454">
    <property type="entry name" value="ECF_T_CbiQ"/>
    <property type="match status" value="1"/>
</dbReference>
<feature type="transmembrane region" description="Helical" evidence="6">
    <location>
        <begin position="43"/>
        <end position="71"/>
    </location>
</feature>
<dbReference type="InterPro" id="IPR012809">
    <property type="entry name" value="ECF_CbiQ"/>
</dbReference>
<accession>A0A1I4B4S0</accession>
<dbReference type="InterPro" id="IPR003339">
    <property type="entry name" value="ABC/ECF_trnsptr_transmembrane"/>
</dbReference>
<feature type="transmembrane region" description="Helical" evidence="6">
    <location>
        <begin position="257"/>
        <end position="273"/>
    </location>
</feature>
<name>A0A1I4B4S0_9EURY</name>
<evidence type="ECO:0000256" key="2">
    <source>
        <dbReference type="ARBA" id="ARBA00022475"/>
    </source>
</evidence>
<keyword evidence="3 6" id="KW-0812">Transmembrane</keyword>
<dbReference type="Proteomes" id="UP000199607">
    <property type="component" value="Unassembled WGS sequence"/>
</dbReference>
<dbReference type="GO" id="GO:0006824">
    <property type="term" value="P:cobalt ion transport"/>
    <property type="evidence" value="ECO:0007669"/>
    <property type="project" value="InterPro"/>
</dbReference>
<dbReference type="Pfam" id="PF02361">
    <property type="entry name" value="CbiQ"/>
    <property type="match status" value="1"/>
</dbReference>
<evidence type="ECO:0000313" key="8">
    <source>
        <dbReference type="Proteomes" id="UP000199607"/>
    </source>
</evidence>
<proteinExistence type="predicted"/>
<keyword evidence="2" id="KW-1003">Cell membrane</keyword>
<dbReference type="PANTHER" id="PTHR34857">
    <property type="entry name" value="SLL0384 PROTEIN"/>
    <property type="match status" value="1"/>
</dbReference>
<keyword evidence="5 6" id="KW-0472">Membrane</keyword>
<protein>
    <submittedName>
        <fullName evidence="7">Cobalt/nickel transport system permease protein</fullName>
    </submittedName>
</protein>
<reference evidence="8" key="1">
    <citation type="submission" date="2016-10" db="EMBL/GenBank/DDBJ databases">
        <authorList>
            <person name="Varghese N."/>
            <person name="Submissions S."/>
        </authorList>
    </citation>
    <scope>NUCLEOTIDE SEQUENCE [LARGE SCALE GENOMIC DNA]</scope>
    <source>
        <strain evidence="8">CGMCC 1.7738</strain>
    </source>
</reference>
<evidence type="ECO:0000313" key="7">
    <source>
        <dbReference type="EMBL" id="SFK63350.1"/>
    </source>
</evidence>
<dbReference type="GO" id="GO:0043190">
    <property type="term" value="C:ATP-binding cassette (ABC) transporter complex"/>
    <property type="evidence" value="ECO:0007669"/>
    <property type="project" value="InterPro"/>
</dbReference>
<dbReference type="RefSeq" id="WP_089864759.1">
    <property type="nucleotide sequence ID" value="NZ_FOTC01000001.1"/>
</dbReference>
<keyword evidence="4 6" id="KW-1133">Transmembrane helix</keyword>
<feature type="transmembrane region" description="Helical" evidence="6">
    <location>
        <begin position="159"/>
        <end position="181"/>
    </location>
</feature>
<feature type="transmembrane region" description="Helical" evidence="6">
    <location>
        <begin position="123"/>
        <end position="147"/>
    </location>
</feature>
<evidence type="ECO:0000256" key="5">
    <source>
        <dbReference type="ARBA" id="ARBA00023136"/>
    </source>
</evidence>
<dbReference type="EMBL" id="FOTC01000001">
    <property type="protein sequence ID" value="SFK63350.1"/>
    <property type="molecule type" value="Genomic_DNA"/>
</dbReference>